<dbReference type="Pfam" id="PF01418">
    <property type="entry name" value="HTH_6"/>
    <property type="match status" value="1"/>
</dbReference>
<evidence type="ECO:0000256" key="4">
    <source>
        <dbReference type="ARBA" id="ARBA00023163"/>
    </source>
</evidence>
<keyword evidence="4" id="KW-0804">Transcription</keyword>
<keyword evidence="1" id="KW-0805">Transcription regulation</keyword>
<dbReference type="InterPro" id="IPR036388">
    <property type="entry name" value="WH-like_DNA-bd_sf"/>
</dbReference>
<dbReference type="OrthoDB" id="8652361at2"/>
<dbReference type="GO" id="GO:0006096">
    <property type="term" value="P:glycolytic process"/>
    <property type="evidence" value="ECO:0007669"/>
    <property type="project" value="UniProtKB-KW"/>
</dbReference>
<dbReference type="InterPro" id="IPR000281">
    <property type="entry name" value="HTH_RpiR"/>
</dbReference>
<organism evidence="7 8">
    <name type="scientific">Pigmentiphaga aceris</name>
    <dbReference type="NCBI Taxonomy" id="1940612"/>
    <lineage>
        <taxon>Bacteria</taxon>
        <taxon>Pseudomonadati</taxon>
        <taxon>Pseudomonadota</taxon>
        <taxon>Betaproteobacteria</taxon>
        <taxon>Burkholderiales</taxon>
        <taxon>Alcaligenaceae</taxon>
        <taxon>Pigmentiphaga</taxon>
    </lineage>
</organism>
<dbReference type="PROSITE" id="PS51071">
    <property type="entry name" value="HTH_RPIR"/>
    <property type="match status" value="1"/>
</dbReference>
<keyword evidence="8" id="KW-1185">Reference proteome</keyword>
<accession>A0A5C0AVR2</accession>
<dbReference type="InterPro" id="IPR001347">
    <property type="entry name" value="SIS_dom"/>
</dbReference>
<dbReference type="SUPFAM" id="SSF46689">
    <property type="entry name" value="Homeodomain-like"/>
    <property type="match status" value="1"/>
</dbReference>
<name>A0A5C0AVR2_9BURK</name>
<dbReference type="InterPro" id="IPR035472">
    <property type="entry name" value="RpiR-like_SIS"/>
</dbReference>
<evidence type="ECO:0000313" key="8">
    <source>
        <dbReference type="Proteomes" id="UP000325161"/>
    </source>
</evidence>
<dbReference type="EMBL" id="CP043046">
    <property type="protein sequence ID" value="QEI05796.1"/>
    <property type="molecule type" value="Genomic_DNA"/>
</dbReference>
<keyword evidence="2" id="KW-0238">DNA-binding</keyword>
<gene>
    <name evidence="7" type="ORF">FXN63_07995</name>
</gene>
<dbReference type="Gene3D" id="3.40.50.10490">
    <property type="entry name" value="Glucose-6-phosphate isomerase like protein, domain 1"/>
    <property type="match status" value="1"/>
</dbReference>
<dbReference type="AlphaFoldDB" id="A0A5C0AVR2"/>
<dbReference type="Gene3D" id="1.10.10.10">
    <property type="entry name" value="Winged helix-like DNA-binding domain superfamily/Winged helix DNA-binding domain"/>
    <property type="match status" value="1"/>
</dbReference>
<dbReference type="PROSITE" id="PS51464">
    <property type="entry name" value="SIS"/>
    <property type="match status" value="1"/>
</dbReference>
<evidence type="ECO:0000256" key="3">
    <source>
        <dbReference type="ARBA" id="ARBA00023152"/>
    </source>
</evidence>
<evidence type="ECO:0000256" key="1">
    <source>
        <dbReference type="ARBA" id="ARBA00023015"/>
    </source>
</evidence>
<feature type="domain" description="SIS" evidence="6">
    <location>
        <begin position="125"/>
        <end position="263"/>
    </location>
</feature>
<proteinExistence type="predicted"/>
<dbReference type="PANTHER" id="PTHR30514:SF18">
    <property type="entry name" value="RPIR-FAMILY TRANSCRIPTIONAL REGULATOR"/>
    <property type="match status" value="1"/>
</dbReference>
<evidence type="ECO:0000313" key="7">
    <source>
        <dbReference type="EMBL" id="QEI05796.1"/>
    </source>
</evidence>
<dbReference type="GO" id="GO:0003677">
    <property type="term" value="F:DNA binding"/>
    <property type="evidence" value="ECO:0007669"/>
    <property type="project" value="UniProtKB-KW"/>
</dbReference>
<reference evidence="7 8" key="1">
    <citation type="submission" date="2019-08" db="EMBL/GenBank/DDBJ databases">
        <title>Amphibian skin-associated Pigmentiphaga: genome sequence and occurrence across geography and hosts.</title>
        <authorList>
            <person name="Bletz M.C."/>
            <person name="Bunk B."/>
            <person name="Sproeer C."/>
            <person name="Biwer P."/>
            <person name="Reiter S."/>
            <person name="Rabemananjara F.C.E."/>
            <person name="Schulz S."/>
            <person name="Overmann J."/>
            <person name="Vences M."/>
        </authorList>
    </citation>
    <scope>NUCLEOTIDE SEQUENCE [LARGE SCALE GENOMIC DNA]</scope>
    <source>
        <strain evidence="7 8">Mada1488</strain>
    </source>
</reference>
<dbReference type="SUPFAM" id="SSF53697">
    <property type="entry name" value="SIS domain"/>
    <property type="match status" value="1"/>
</dbReference>
<evidence type="ECO:0000259" key="6">
    <source>
        <dbReference type="PROSITE" id="PS51464"/>
    </source>
</evidence>
<evidence type="ECO:0000256" key="2">
    <source>
        <dbReference type="ARBA" id="ARBA00023125"/>
    </source>
</evidence>
<dbReference type="CDD" id="cd05013">
    <property type="entry name" value="SIS_RpiR"/>
    <property type="match status" value="1"/>
</dbReference>
<protein>
    <submittedName>
        <fullName evidence="7">MurR/RpiR family transcriptional regulator</fullName>
    </submittedName>
</protein>
<dbReference type="PANTHER" id="PTHR30514">
    <property type="entry name" value="GLUCOKINASE"/>
    <property type="match status" value="1"/>
</dbReference>
<dbReference type="InterPro" id="IPR046348">
    <property type="entry name" value="SIS_dom_sf"/>
</dbReference>
<dbReference type="Pfam" id="PF01380">
    <property type="entry name" value="SIS"/>
    <property type="match status" value="1"/>
</dbReference>
<sequence>MKFMDRIARMSGALTQREKILADYLIANYPQGLLESATDIARHIGISASTVVRFFSKLDYPSFPDAQREARIEVTAKMNSPVQRASVALRQENSLQSVVDESFLMDKTNIDATREGQDLAEIDAMVRTLARSGARVFVVGEKNSHAIAHYLHIHLNLCLPNVHLLDIRQSVIADNLIWLNEKDVLVAISIRRYSKQVLQAVQYVRQIGGTVLAITDSPLAPIAGLSHHRAVVKTASASPFDSYTAAYCLCNALIAAISMRRKKEVNATIQRSDDIWRRFQTFIEHDGPDAPAA</sequence>
<keyword evidence="3" id="KW-0324">Glycolysis</keyword>
<evidence type="ECO:0000259" key="5">
    <source>
        <dbReference type="PROSITE" id="PS51071"/>
    </source>
</evidence>
<dbReference type="InterPro" id="IPR009057">
    <property type="entry name" value="Homeodomain-like_sf"/>
</dbReference>
<feature type="domain" description="HTH rpiR-type" evidence="5">
    <location>
        <begin position="1"/>
        <end position="77"/>
    </location>
</feature>
<dbReference type="GO" id="GO:0097367">
    <property type="term" value="F:carbohydrate derivative binding"/>
    <property type="evidence" value="ECO:0007669"/>
    <property type="project" value="InterPro"/>
</dbReference>
<dbReference type="InterPro" id="IPR047640">
    <property type="entry name" value="RpiR-like"/>
</dbReference>
<dbReference type="GO" id="GO:0003700">
    <property type="term" value="F:DNA-binding transcription factor activity"/>
    <property type="evidence" value="ECO:0007669"/>
    <property type="project" value="InterPro"/>
</dbReference>
<dbReference type="KEGG" id="pacr:FXN63_07995"/>
<dbReference type="Proteomes" id="UP000325161">
    <property type="component" value="Chromosome"/>
</dbReference>
<dbReference type="RefSeq" id="WP_148814179.1">
    <property type="nucleotide sequence ID" value="NZ_CP043046.1"/>
</dbReference>